<accession>A0A1I8BTX8</accession>
<feature type="compositionally biased region" description="Polar residues" evidence="1">
    <location>
        <begin position="296"/>
        <end position="309"/>
    </location>
</feature>
<feature type="region of interest" description="Disordered" evidence="1">
    <location>
        <begin position="375"/>
        <end position="403"/>
    </location>
</feature>
<organism evidence="2 3">
    <name type="scientific">Meloidogyne hapla</name>
    <name type="common">Root-knot nematode worm</name>
    <dbReference type="NCBI Taxonomy" id="6305"/>
    <lineage>
        <taxon>Eukaryota</taxon>
        <taxon>Metazoa</taxon>
        <taxon>Ecdysozoa</taxon>
        <taxon>Nematoda</taxon>
        <taxon>Chromadorea</taxon>
        <taxon>Rhabditida</taxon>
        <taxon>Tylenchina</taxon>
        <taxon>Tylenchomorpha</taxon>
        <taxon>Tylenchoidea</taxon>
        <taxon>Meloidogynidae</taxon>
        <taxon>Meloidogyninae</taxon>
        <taxon>Meloidogyne</taxon>
    </lineage>
</organism>
<protein>
    <submittedName>
        <fullName evidence="3">Variable surface protein</fullName>
    </submittedName>
</protein>
<sequence length="403" mass="46666">MGLTNLSTKINCEEYKNYLNGYGLLSYYGQEGTKEQLTDDAINILKLREHERYLYYDYFANELNVKSDTERKIYILWNFLKFTQHLFRLFIQTDGDKYYNNLLKENNLLKGDSVSINKYCYEYKGCEIASEKLIEFVEQSKNNQDFRKLLQDESDEYPSKFLSDSKTMMEQFSRIIYHYNENEDNLSIDDCNGITKYMYNSFGKQHPFIYFSATIRNYKDLYNKVKNIIFSILIADKEKQEYIYNFPSKLNDTNNYQNNASIHKIIYENLLEKCSVHSHLSDKIHSTRELIRKFGANQSGGNQHTTAGPSQGGILGQPPHGSNWEYPQGSGYYSGSQQKIGQQSDYGIYGNQAFLGYQPGYGDYQHGYGHGSYSMGGDMGSQGGSEYHGEEDTDINEEGEFSD</sequence>
<evidence type="ECO:0000313" key="2">
    <source>
        <dbReference type="Proteomes" id="UP000095281"/>
    </source>
</evidence>
<feature type="compositionally biased region" description="Acidic residues" evidence="1">
    <location>
        <begin position="389"/>
        <end position="403"/>
    </location>
</feature>
<evidence type="ECO:0000256" key="1">
    <source>
        <dbReference type="SAM" id="MobiDB-lite"/>
    </source>
</evidence>
<dbReference type="WBParaSite" id="MhA1_Contig621.frz3.gene11">
    <property type="protein sequence ID" value="MhA1_Contig621.frz3.gene11"/>
    <property type="gene ID" value="MhA1_Contig621.frz3.gene11"/>
</dbReference>
<evidence type="ECO:0000313" key="3">
    <source>
        <dbReference type="WBParaSite" id="MhA1_Contig621.frz3.gene11"/>
    </source>
</evidence>
<dbReference type="AlphaFoldDB" id="A0A1I8BTX8"/>
<keyword evidence="2" id="KW-1185">Reference proteome</keyword>
<proteinExistence type="predicted"/>
<reference evidence="3" key="1">
    <citation type="submission" date="2016-11" db="UniProtKB">
        <authorList>
            <consortium name="WormBaseParasite"/>
        </authorList>
    </citation>
    <scope>IDENTIFICATION</scope>
</reference>
<dbReference type="Proteomes" id="UP000095281">
    <property type="component" value="Unplaced"/>
</dbReference>
<name>A0A1I8BTX8_MELHA</name>
<feature type="region of interest" description="Disordered" evidence="1">
    <location>
        <begin position="296"/>
        <end position="330"/>
    </location>
</feature>